<keyword evidence="1" id="KW-0812">Transmembrane</keyword>
<dbReference type="EMBL" id="BMYZ01000002">
    <property type="protein sequence ID" value="GGY79609.1"/>
    <property type="molecule type" value="Genomic_DNA"/>
</dbReference>
<evidence type="ECO:0000256" key="1">
    <source>
        <dbReference type="SAM" id="Phobius"/>
    </source>
</evidence>
<comment type="caution">
    <text evidence="2">The sequence shown here is derived from an EMBL/GenBank/DDBJ whole genome shotgun (WGS) entry which is preliminary data.</text>
</comment>
<keyword evidence="1" id="KW-1133">Transmembrane helix</keyword>
<gene>
    <name evidence="2" type="ORF">GCM10011613_25610</name>
</gene>
<evidence type="ECO:0000313" key="2">
    <source>
        <dbReference type="EMBL" id="GGY79609.1"/>
    </source>
</evidence>
<accession>A0ABQ3B9C2</accession>
<keyword evidence="3" id="KW-1185">Reference proteome</keyword>
<keyword evidence="1" id="KW-0472">Membrane</keyword>
<sequence>MNLKSLFFEKFRWDILVGIFLAVAIIYLFLRSTLHEVKIDSETNAAIAEYTTSPTQSNFERLRMVLIECMKIDDWDCKRQFNSSKVISTLVAYRNIDSFIQANVYDEERTFQLASEWDQYVGKSPIGLLRRAEAQARASNYSGALSAFRLSFDAGKKNEVARDLIHIYRYFGCKDDISIWSEYFHPTYDHNGPYLNPTGASYPEQPSQLTVEEIIDRRTRLRRGEFQMPTATCPVTKLINF</sequence>
<dbReference type="RefSeq" id="WP_189419191.1">
    <property type="nucleotide sequence ID" value="NZ_BMYZ01000002.1"/>
</dbReference>
<feature type="transmembrane region" description="Helical" evidence="1">
    <location>
        <begin position="12"/>
        <end position="30"/>
    </location>
</feature>
<reference evidence="3" key="1">
    <citation type="journal article" date="2019" name="Int. J. Syst. Evol. Microbiol.">
        <title>The Global Catalogue of Microorganisms (GCM) 10K type strain sequencing project: providing services to taxonomists for standard genome sequencing and annotation.</title>
        <authorList>
            <consortium name="The Broad Institute Genomics Platform"/>
            <consortium name="The Broad Institute Genome Sequencing Center for Infectious Disease"/>
            <person name="Wu L."/>
            <person name="Ma J."/>
        </authorList>
    </citation>
    <scope>NUCLEOTIDE SEQUENCE [LARGE SCALE GENOMIC DNA]</scope>
    <source>
        <strain evidence="3">KCTC 32239</strain>
    </source>
</reference>
<evidence type="ECO:0000313" key="3">
    <source>
        <dbReference type="Proteomes" id="UP000619761"/>
    </source>
</evidence>
<dbReference type="Proteomes" id="UP000619761">
    <property type="component" value="Unassembled WGS sequence"/>
</dbReference>
<protein>
    <submittedName>
        <fullName evidence="2">Uncharacterized protein</fullName>
    </submittedName>
</protein>
<proteinExistence type="predicted"/>
<organism evidence="2 3">
    <name type="scientific">Cellvibrio zantedeschiae</name>
    <dbReference type="NCBI Taxonomy" id="1237077"/>
    <lineage>
        <taxon>Bacteria</taxon>
        <taxon>Pseudomonadati</taxon>
        <taxon>Pseudomonadota</taxon>
        <taxon>Gammaproteobacteria</taxon>
        <taxon>Cellvibrionales</taxon>
        <taxon>Cellvibrionaceae</taxon>
        <taxon>Cellvibrio</taxon>
    </lineage>
</organism>
<name>A0ABQ3B9C2_9GAMM</name>